<proteinExistence type="predicted"/>
<accession>A0ABS1T979</accession>
<reference evidence="2 3" key="1">
    <citation type="submission" date="2021-01" db="EMBL/GenBank/DDBJ databases">
        <title>Genome public.</title>
        <authorList>
            <person name="Liu C."/>
            <person name="Sun Q."/>
        </authorList>
    </citation>
    <scope>NUCLEOTIDE SEQUENCE [LARGE SCALE GENOMIC DNA]</scope>
    <source>
        <strain evidence="2 3">YIM B02515</strain>
    </source>
</reference>
<keyword evidence="1" id="KW-0472">Membrane</keyword>
<evidence type="ECO:0008006" key="4">
    <source>
        <dbReference type="Google" id="ProtNLM"/>
    </source>
</evidence>
<protein>
    <recommendedName>
        <fullName evidence="4">SPOR domain-containing protein</fullName>
    </recommendedName>
</protein>
<organism evidence="2 3">
    <name type="scientific">Clostridium rhizosphaerae</name>
    <dbReference type="NCBI Taxonomy" id="2803861"/>
    <lineage>
        <taxon>Bacteria</taxon>
        <taxon>Bacillati</taxon>
        <taxon>Bacillota</taxon>
        <taxon>Clostridia</taxon>
        <taxon>Eubacteriales</taxon>
        <taxon>Clostridiaceae</taxon>
        <taxon>Clostridium</taxon>
    </lineage>
</organism>
<keyword evidence="1" id="KW-1133">Transmembrane helix</keyword>
<name>A0ABS1T979_9CLOT</name>
<keyword evidence="1" id="KW-0812">Transmembrane</keyword>
<evidence type="ECO:0000313" key="3">
    <source>
        <dbReference type="Proteomes" id="UP000632377"/>
    </source>
</evidence>
<keyword evidence="3" id="KW-1185">Reference proteome</keyword>
<feature type="transmembrane region" description="Helical" evidence="1">
    <location>
        <begin position="16"/>
        <end position="41"/>
    </location>
</feature>
<gene>
    <name evidence="2" type="ORF">JK636_05590</name>
</gene>
<evidence type="ECO:0000256" key="1">
    <source>
        <dbReference type="SAM" id="Phobius"/>
    </source>
</evidence>
<sequence>MKYTRYDMKRKRNGNFTFVFIMAATLIFAFIIGTAIFNLMFKNAAMSELIPKPSKSALEVAKTSEKSIAKYIAVQHGLFQKQEYIEPGKNKLVPYGNPFTISEDQKGTRIFLGIYNEAEGIKAIKTLTDKGIANSKMTFEINTASSPCEEEISAVIDAELTILSKLSDNNIKSIPTEDLKKWCSTEVKEVDKNSKNINVLNELKEHVNGLPKEISKDKVPECYIYIYNVLKKINNK</sequence>
<comment type="caution">
    <text evidence="2">The sequence shown here is derived from an EMBL/GenBank/DDBJ whole genome shotgun (WGS) entry which is preliminary data.</text>
</comment>
<dbReference type="Proteomes" id="UP000632377">
    <property type="component" value="Unassembled WGS sequence"/>
</dbReference>
<dbReference type="RefSeq" id="WP_202747831.1">
    <property type="nucleotide sequence ID" value="NZ_JAESWC010000002.1"/>
</dbReference>
<evidence type="ECO:0000313" key="2">
    <source>
        <dbReference type="EMBL" id="MBL4935226.1"/>
    </source>
</evidence>
<dbReference type="EMBL" id="JAESWC010000002">
    <property type="protein sequence ID" value="MBL4935226.1"/>
    <property type="molecule type" value="Genomic_DNA"/>
</dbReference>